<organism evidence="2 3">
    <name type="scientific">Methylobacterium symbioticum</name>
    <dbReference type="NCBI Taxonomy" id="2584084"/>
    <lineage>
        <taxon>Bacteria</taxon>
        <taxon>Pseudomonadati</taxon>
        <taxon>Pseudomonadota</taxon>
        <taxon>Alphaproteobacteria</taxon>
        <taxon>Hyphomicrobiales</taxon>
        <taxon>Methylobacteriaceae</taxon>
        <taxon>Methylobacterium</taxon>
    </lineage>
</organism>
<dbReference type="Proteomes" id="UP000410984">
    <property type="component" value="Unassembled WGS sequence"/>
</dbReference>
<dbReference type="RefSeq" id="WP_142583427.1">
    <property type="nucleotide sequence ID" value="NZ_CABFPH010000033.1"/>
</dbReference>
<evidence type="ECO:0000313" key="3">
    <source>
        <dbReference type="Proteomes" id="UP000410984"/>
    </source>
</evidence>
<dbReference type="InterPro" id="IPR011852">
    <property type="entry name" value="TRAP_TAXI"/>
</dbReference>
<accession>A0A509ECS5</accession>
<dbReference type="PANTHER" id="PTHR42941:SF1">
    <property type="entry name" value="SLL1037 PROTEIN"/>
    <property type="match status" value="1"/>
</dbReference>
<keyword evidence="1" id="KW-0812">Transmembrane</keyword>
<dbReference type="PANTHER" id="PTHR42941">
    <property type="entry name" value="SLL1037 PROTEIN"/>
    <property type="match status" value="1"/>
</dbReference>
<keyword evidence="1" id="KW-1133">Transmembrane helix</keyword>
<sequence>MRRLRFRREGAFLAAAILLAAAAGTVLWLSRATTLTVAVAPAGGTEPAVLRAIAARLSERRRSVRLDLRPFPGVRESAEALQAGTVDLAVVRPDILTPDKGLTLAVLREQVLLVAAPESAGLSGLSDLAGRRIGVLAERVSDRALIEAVLAHYGLAAAPGADAPEDAATLAPVTEAELTAALAARRIEAVILLTTPTTPAAARLVGLTGQADPEGKVRLFGVPDGPALIARMPRLQAESVPAGLFGGRPRIPEEEVATVGTAYRLMARADLSRSTAAEVTQNLFEMRGALADALPAAADIQAPAYDSTVEATAARFPIHPGAMDYFEREQEGFIERYETWIYLFAFLGGGIGSALAWLRQRVFRIRRERVETATERLVEIQAAARAGGGQGRLAALADEIDGLAAEIAREAIERPAELRTLTAAAVAVDAARSTVRRKAGLEG</sequence>
<evidence type="ECO:0000313" key="2">
    <source>
        <dbReference type="EMBL" id="VUD72067.1"/>
    </source>
</evidence>
<dbReference type="AlphaFoldDB" id="A0A509ECS5"/>
<dbReference type="OrthoDB" id="7976602at2"/>
<evidence type="ECO:0008006" key="4">
    <source>
        <dbReference type="Google" id="ProtNLM"/>
    </source>
</evidence>
<reference evidence="2 3" key="1">
    <citation type="submission" date="2019-06" db="EMBL/GenBank/DDBJ databases">
        <authorList>
            <person name="Rodrigo-Torres L."/>
            <person name="Arahal R. D."/>
            <person name="Lucena T."/>
        </authorList>
    </citation>
    <scope>NUCLEOTIDE SEQUENCE [LARGE SCALE GENOMIC DNA]</scope>
    <source>
        <strain evidence="2 3">SB0023/3</strain>
    </source>
</reference>
<dbReference type="SUPFAM" id="SSF53850">
    <property type="entry name" value="Periplasmic binding protein-like II"/>
    <property type="match status" value="1"/>
</dbReference>
<protein>
    <recommendedName>
        <fullName evidence="4">C4-dicarboxylate ABC transporter substrate-binding protein</fullName>
    </recommendedName>
</protein>
<dbReference type="Pfam" id="PF16868">
    <property type="entry name" value="NMT1_3"/>
    <property type="match status" value="1"/>
</dbReference>
<feature type="transmembrane region" description="Helical" evidence="1">
    <location>
        <begin position="340"/>
        <end position="358"/>
    </location>
</feature>
<dbReference type="EMBL" id="CABFPH010000033">
    <property type="protein sequence ID" value="VUD72067.1"/>
    <property type="molecule type" value="Genomic_DNA"/>
</dbReference>
<evidence type="ECO:0000256" key="1">
    <source>
        <dbReference type="SAM" id="Phobius"/>
    </source>
</evidence>
<dbReference type="Gene3D" id="3.40.190.10">
    <property type="entry name" value="Periplasmic binding protein-like II"/>
    <property type="match status" value="2"/>
</dbReference>
<gene>
    <name evidence="2" type="ORF">MET9862_02661</name>
</gene>
<keyword evidence="3" id="KW-1185">Reference proteome</keyword>
<keyword evidence="1" id="KW-0472">Membrane</keyword>
<name>A0A509ECS5_9HYPH</name>
<proteinExistence type="predicted"/>